<keyword evidence="1" id="KW-0004">4Fe-4S</keyword>
<dbReference type="Pfam" id="PF01568">
    <property type="entry name" value="Molydop_binding"/>
    <property type="match status" value="1"/>
</dbReference>
<dbReference type="GO" id="GO:0016020">
    <property type="term" value="C:membrane"/>
    <property type="evidence" value="ECO:0007669"/>
    <property type="project" value="TreeGrafter"/>
</dbReference>
<protein>
    <submittedName>
        <fullName evidence="8">Molybdopterin-dependent oxidoreductase</fullName>
    </submittedName>
</protein>
<organism evidence="8 9">
    <name type="scientific">Actinomadura barringtoniae</name>
    <dbReference type="NCBI Taxonomy" id="1427535"/>
    <lineage>
        <taxon>Bacteria</taxon>
        <taxon>Bacillati</taxon>
        <taxon>Actinomycetota</taxon>
        <taxon>Actinomycetes</taxon>
        <taxon>Streptosporangiales</taxon>
        <taxon>Thermomonosporaceae</taxon>
        <taxon>Actinomadura</taxon>
    </lineage>
</organism>
<dbReference type="SUPFAM" id="SSF50692">
    <property type="entry name" value="ADC-like"/>
    <property type="match status" value="1"/>
</dbReference>
<dbReference type="Gene3D" id="2.20.25.90">
    <property type="entry name" value="ADC-like domains"/>
    <property type="match status" value="1"/>
</dbReference>
<sequence>MVERGEWRSSACILCECNCGIEIKVGADGRSFDKIRGDKLHPASAGYTCNKALRLDHYQNGRSGRITSPLRRRPDGTFEEIDWDTAITEVAARLKAVQAAHGGETIFYYGGGGQGNHLGGAYSPATLQAFGARYRSSALAQEKTGEFWVNARLLGAPNRADLEHCEVAVFVGKNPYQSHGFPRARSVLKEIGKDPARSMIVIDPVRTETADLADFHLQVRPGTDVYLLTALAAVLVQEELVAAEWLAEHAEAAGVKAVTAVLSEVPVGAYCEVADVPEDLVRAAARRIAAAGSVAVLEDLGVQMNKDSTVVSYVEKLIWLLTGNLGKKGAQYVPSGLASLGRDRGHPAGEGPRSPVAGAQIISGLVPCNVIADEILTDHPARYRAMLIESANPAHSLADSARMREALEALELVVVVDVAMTETARLADYVLPAPTQYEKFEATFFNFDFPKNIFHLRHPVVAAPEGVLPEPEIHARLVEAAGALGEDDYAPLREAAGRGRAAFAEAFLTTLGARPELAKLAPVLLYRTLGPTLPHGAASAALLWAAAHTCAQRNPAGVARAGYGEGLEAGERLFDAIVSGPHGVVITDDEQDETWRRIGDRKIQLDVPELLAEIARLPERFAARDSADSAGSTGSGGSTGTGGTGGTGSEWPYVLSAGERRAFTANTIIRDPGWRRRDPEGTLRMSEADARLLNVTAGDRVRLTTRRGSVEVAVEPTDRMRAGHISLPNGLGLEVSEVTTGIAPNELTASEDRDEYAGTPWHKHVPARLEAL</sequence>
<dbReference type="PROSITE" id="PS51669">
    <property type="entry name" value="4FE4S_MOW_BIS_MGD"/>
    <property type="match status" value="1"/>
</dbReference>
<evidence type="ECO:0000313" key="9">
    <source>
        <dbReference type="Proteomes" id="UP000669179"/>
    </source>
</evidence>
<name>A0A939PBL3_9ACTN</name>
<feature type="region of interest" description="Disordered" evidence="6">
    <location>
        <begin position="623"/>
        <end position="652"/>
    </location>
</feature>
<dbReference type="InterPro" id="IPR009010">
    <property type="entry name" value="Asp_de-COase-like_dom_sf"/>
</dbReference>
<evidence type="ECO:0000256" key="4">
    <source>
        <dbReference type="ARBA" id="ARBA00023004"/>
    </source>
</evidence>
<proteinExistence type="predicted"/>
<evidence type="ECO:0000313" key="8">
    <source>
        <dbReference type="EMBL" id="MBO2447063.1"/>
    </source>
</evidence>
<dbReference type="PANTHER" id="PTHR43105:SF9">
    <property type="entry name" value="NADPH-FE(3+) OXIDOREDUCTASE SUBUNIT ALPHA"/>
    <property type="match status" value="1"/>
</dbReference>
<dbReference type="Gene3D" id="3.40.228.10">
    <property type="entry name" value="Dimethylsulfoxide Reductase, domain 2"/>
    <property type="match status" value="1"/>
</dbReference>
<evidence type="ECO:0000259" key="7">
    <source>
        <dbReference type="PROSITE" id="PS51669"/>
    </source>
</evidence>
<dbReference type="GO" id="GO:0016491">
    <property type="term" value="F:oxidoreductase activity"/>
    <property type="evidence" value="ECO:0007669"/>
    <property type="project" value="UniProtKB-KW"/>
</dbReference>
<dbReference type="Gene3D" id="3.40.50.740">
    <property type="match status" value="1"/>
</dbReference>
<keyword evidence="4" id="KW-0408">Iron</keyword>
<dbReference type="SMART" id="SM00926">
    <property type="entry name" value="Molybdop_Fe4S4"/>
    <property type="match status" value="1"/>
</dbReference>
<dbReference type="Pfam" id="PF04879">
    <property type="entry name" value="Molybdop_Fe4S4"/>
    <property type="match status" value="1"/>
</dbReference>
<dbReference type="InterPro" id="IPR050123">
    <property type="entry name" value="Prok_molybdopt-oxidoreductase"/>
</dbReference>
<dbReference type="Proteomes" id="UP000669179">
    <property type="component" value="Unassembled WGS sequence"/>
</dbReference>
<dbReference type="InterPro" id="IPR006656">
    <property type="entry name" value="Mopterin_OxRdtase"/>
</dbReference>
<dbReference type="AlphaFoldDB" id="A0A939PBL3"/>
<dbReference type="GO" id="GO:0046872">
    <property type="term" value="F:metal ion binding"/>
    <property type="evidence" value="ECO:0007669"/>
    <property type="project" value="UniProtKB-KW"/>
</dbReference>
<dbReference type="GO" id="GO:0051539">
    <property type="term" value="F:4 iron, 4 sulfur cluster binding"/>
    <property type="evidence" value="ECO:0007669"/>
    <property type="project" value="UniProtKB-KW"/>
</dbReference>
<dbReference type="Pfam" id="PF00384">
    <property type="entry name" value="Molybdopterin"/>
    <property type="match status" value="1"/>
</dbReference>
<evidence type="ECO:0000256" key="1">
    <source>
        <dbReference type="ARBA" id="ARBA00022485"/>
    </source>
</evidence>
<keyword evidence="9" id="KW-1185">Reference proteome</keyword>
<keyword evidence="3" id="KW-0560">Oxidoreductase</keyword>
<dbReference type="InterPro" id="IPR006657">
    <property type="entry name" value="MoPterin_dinucl-bd_dom"/>
</dbReference>
<keyword evidence="5" id="KW-0411">Iron-sulfur</keyword>
<dbReference type="Gene3D" id="2.40.40.20">
    <property type="match status" value="1"/>
</dbReference>
<feature type="compositionally biased region" description="Gly residues" evidence="6">
    <location>
        <begin position="633"/>
        <end position="648"/>
    </location>
</feature>
<dbReference type="GO" id="GO:0043546">
    <property type="term" value="F:molybdopterin cofactor binding"/>
    <property type="evidence" value="ECO:0007669"/>
    <property type="project" value="InterPro"/>
</dbReference>
<feature type="domain" description="4Fe-4S Mo/W bis-MGD-type" evidence="7">
    <location>
        <begin position="5"/>
        <end position="63"/>
    </location>
</feature>
<dbReference type="EMBL" id="JAGEOJ010000003">
    <property type="protein sequence ID" value="MBO2447063.1"/>
    <property type="molecule type" value="Genomic_DNA"/>
</dbReference>
<evidence type="ECO:0000256" key="6">
    <source>
        <dbReference type="SAM" id="MobiDB-lite"/>
    </source>
</evidence>
<dbReference type="InterPro" id="IPR006963">
    <property type="entry name" value="Mopterin_OxRdtase_4Fe-4S_dom"/>
</dbReference>
<keyword evidence="2" id="KW-0479">Metal-binding</keyword>
<evidence type="ECO:0000256" key="2">
    <source>
        <dbReference type="ARBA" id="ARBA00022723"/>
    </source>
</evidence>
<reference evidence="8" key="1">
    <citation type="submission" date="2021-03" db="EMBL/GenBank/DDBJ databases">
        <authorList>
            <person name="Kanchanasin P."/>
            <person name="Saeng-In P."/>
            <person name="Phongsopitanun W."/>
            <person name="Yuki M."/>
            <person name="Kudo T."/>
            <person name="Ohkuma M."/>
            <person name="Tanasupawat S."/>
        </authorList>
    </citation>
    <scope>NUCLEOTIDE SEQUENCE</scope>
    <source>
        <strain evidence="8">GKU 128</strain>
    </source>
</reference>
<comment type="caution">
    <text evidence="8">The sequence shown here is derived from an EMBL/GenBank/DDBJ whole genome shotgun (WGS) entry which is preliminary data.</text>
</comment>
<dbReference type="PANTHER" id="PTHR43105">
    <property type="entry name" value="RESPIRATORY NITRATE REDUCTASE"/>
    <property type="match status" value="1"/>
</dbReference>
<evidence type="ECO:0000256" key="5">
    <source>
        <dbReference type="ARBA" id="ARBA00023014"/>
    </source>
</evidence>
<accession>A0A939PBL3</accession>
<evidence type="ECO:0000256" key="3">
    <source>
        <dbReference type="ARBA" id="ARBA00023002"/>
    </source>
</evidence>
<gene>
    <name evidence="8" type="ORF">J4573_08175</name>
</gene>
<dbReference type="SUPFAM" id="SSF53706">
    <property type="entry name" value="Formate dehydrogenase/DMSO reductase, domains 1-3"/>
    <property type="match status" value="1"/>
</dbReference>